<accession>A0ABW3M656</accession>
<proteinExistence type="predicted"/>
<evidence type="ECO:0000313" key="2">
    <source>
        <dbReference type="EMBL" id="MFD1045350.1"/>
    </source>
</evidence>
<dbReference type="EMBL" id="JBHTIS010000272">
    <property type="protein sequence ID" value="MFD1045350.1"/>
    <property type="molecule type" value="Genomic_DNA"/>
</dbReference>
<evidence type="ECO:0000313" key="3">
    <source>
        <dbReference type="Proteomes" id="UP001597045"/>
    </source>
</evidence>
<organism evidence="2 3">
    <name type="scientific">Kibdelosporangium lantanae</name>
    <dbReference type="NCBI Taxonomy" id="1497396"/>
    <lineage>
        <taxon>Bacteria</taxon>
        <taxon>Bacillati</taxon>
        <taxon>Actinomycetota</taxon>
        <taxon>Actinomycetes</taxon>
        <taxon>Pseudonocardiales</taxon>
        <taxon>Pseudonocardiaceae</taxon>
        <taxon>Kibdelosporangium</taxon>
    </lineage>
</organism>
<feature type="compositionally biased region" description="Polar residues" evidence="1">
    <location>
        <begin position="151"/>
        <end position="161"/>
    </location>
</feature>
<dbReference type="Proteomes" id="UP001597045">
    <property type="component" value="Unassembled WGS sequence"/>
</dbReference>
<evidence type="ECO:0000256" key="1">
    <source>
        <dbReference type="SAM" id="MobiDB-lite"/>
    </source>
</evidence>
<protein>
    <submittedName>
        <fullName evidence="2">Choice-of-anchor K domain-containing protein</fullName>
    </submittedName>
</protein>
<gene>
    <name evidence="2" type="ORF">ACFQ1S_07000</name>
</gene>
<dbReference type="NCBIfam" id="NF038131">
    <property type="entry name" value="choice_anch_K"/>
    <property type="match status" value="1"/>
</dbReference>
<reference evidence="3" key="1">
    <citation type="journal article" date="2019" name="Int. J. Syst. Evol. Microbiol.">
        <title>The Global Catalogue of Microorganisms (GCM) 10K type strain sequencing project: providing services to taxonomists for standard genome sequencing and annotation.</title>
        <authorList>
            <consortium name="The Broad Institute Genomics Platform"/>
            <consortium name="The Broad Institute Genome Sequencing Center for Infectious Disease"/>
            <person name="Wu L."/>
            <person name="Ma J."/>
        </authorList>
    </citation>
    <scope>NUCLEOTIDE SEQUENCE [LARGE SCALE GENOMIC DNA]</scope>
    <source>
        <strain evidence="3">JCM 31486</strain>
    </source>
</reference>
<feature type="region of interest" description="Disordered" evidence="1">
    <location>
        <begin position="151"/>
        <end position="175"/>
    </location>
</feature>
<comment type="caution">
    <text evidence="2">The sequence shown here is derived from an EMBL/GenBank/DDBJ whole genome shotgun (WGS) entry which is preliminary data.</text>
</comment>
<sequence length="175" mass="19397">MVNVLTSGAWTRVEPDEVSFFTGLGTSEIRWGDVPYDQKSGYSFEGHVTDLQLDGNDFLLGTFTHHNQPIPFTGDFALYLAVIVNFDDGSLQHPLPLLGFHHTETPNQGPHPDDIVDLPTVQEQDLVYVDNVEYRLVISGFLWQKQKVTQFDSPEGGSNSAGIFARMEATGRKGA</sequence>
<name>A0ABW3M656_9PSEU</name>
<dbReference type="InterPro" id="IPR047995">
    <property type="entry name" value="Choice_anch_K"/>
</dbReference>
<keyword evidence="3" id="KW-1185">Reference proteome</keyword>